<organism evidence="2 3">
    <name type="scientific">Peribacillus glennii</name>
    <dbReference type="NCBI Taxonomy" id="2303991"/>
    <lineage>
        <taxon>Bacteria</taxon>
        <taxon>Bacillati</taxon>
        <taxon>Bacillota</taxon>
        <taxon>Bacilli</taxon>
        <taxon>Bacillales</taxon>
        <taxon>Bacillaceae</taxon>
        <taxon>Peribacillus</taxon>
    </lineage>
</organism>
<keyword evidence="3" id="KW-1185">Reference proteome</keyword>
<reference evidence="2 3" key="1">
    <citation type="submission" date="2018-08" db="EMBL/GenBank/DDBJ databases">
        <title>Bacillus chawlae sp. nov., Bacillus glennii sp. nov., and Bacillus saganii sp. nov. Isolated from the Vehicle Assembly Building at Kennedy Space Center where the Viking Spacecraft were Assembled.</title>
        <authorList>
            <person name="Seuylemezian A."/>
            <person name="Vaishampayan P."/>
        </authorList>
    </citation>
    <scope>NUCLEOTIDE SEQUENCE [LARGE SCALE GENOMIC DNA]</scope>
    <source>
        <strain evidence="2 3">V44-8</strain>
    </source>
</reference>
<evidence type="ECO:0000313" key="3">
    <source>
        <dbReference type="Proteomes" id="UP000262939"/>
    </source>
</evidence>
<dbReference type="EMBL" id="QVTD01000003">
    <property type="protein sequence ID" value="RFU65373.1"/>
    <property type="molecule type" value="Genomic_DNA"/>
</dbReference>
<evidence type="ECO:0000256" key="1">
    <source>
        <dbReference type="SAM" id="Phobius"/>
    </source>
</evidence>
<sequence>MPFKGRRKKHLQKRKSRNQARYSWSDFFADIFFYVPELIVLPFRLLWWGIRGLVRLFDWT</sequence>
<evidence type="ECO:0000313" key="2">
    <source>
        <dbReference type="EMBL" id="RFU65373.1"/>
    </source>
</evidence>
<accession>A0A372LGD9</accession>
<feature type="transmembrane region" description="Helical" evidence="1">
    <location>
        <begin position="27"/>
        <end position="50"/>
    </location>
</feature>
<gene>
    <name evidence="2" type="ORF">D0466_05630</name>
</gene>
<keyword evidence="1" id="KW-1133">Transmembrane helix</keyword>
<keyword evidence="1" id="KW-0472">Membrane</keyword>
<comment type="caution">
    <text evidence="2">The sequence shown here is derived from an EMBL/GenBank/DDBJ whole genome shotgun (WGS) entry which is preliminary data.</text>
</comment>
<protein>
    <submittedName>
        <fullName evidence="2">Uncharacterized protein</fullName>
    </submittedName>
</protein>
<proteinExistence type="predicted"/>
<dbReference type="Proteomes" id="UP000262939">
    <property type="component" value="Unassembled WGS sequence"/>
</dbReference>
<keyword evidence="1" id="KW-0812">Transmembrane</keyword>
<dbReference type="AlphaFoldDB" id="A0A372LGD9"/>
<name>A0A372LGD9_9BACI</name>